<keyword evidence="2" id="KW-0694">RNA-binding</keyword>
<proteinExistence type="predicted"/>
<organism evidence="4 5">
    <name type="scientific">Leptolyngbya foveolarum</name>
    <dbReference type="NCBI Taxonomy" id="47253"/>
    <lineage>
        <taxon>Bacteria</taxon>
        <taxon>Bacillati</taxon>
        <taxon>Cyanobacteriota</taxon>
        <taxon>Cyanophyceae</taxon>
        <taxon>Leptolyngbyales</taxon>
        <taxon>Leptolyngbyaceae</taxon>
        <taxon>Leptolyngbya group</taxon>
        <taxon>Leptolyngbya</taxon>
    </lineage>
</organism>
<dbReference type="Pfam" id="PF13083">
    <property type="entry name" value="KH_KhpA-B"/>
    <property type="match status" value="1"/>
</dbReference>
<dbReference type="GO" id="GO:0003723">
    <property type="term" value="F:RNA binding"/>
    <property type="evidence" value="ECO:0007669"/>
    <property type="project" value="UniProtKB-KW"/>
</dbReference>
<evidence type="ECO:0000256" key="3">
    <source>
        <dbReference type="SAM" id="MobiDB-lite"/>
    </source>
</evidence>
<sequence length="149" mass="16705">MSSPDSDNTQTSELTTTDFEALARFLMGPFLDKPEELKFHVEKLAGGKRLWLRAAFNDEEDNGRVFGRGGRNIKAMRNVMMAAAKQSDITVNLNVFGEPEPERSERSDRRYHCDRSRGRSGGRDRGGDRSTPARPSTNPAPPKKKPKPE</sequence>
<name>A0A2W4VGC6_9CYAN</name>
<keyword evidence="1" id="KW-0963">Cytoplasm</keyword>
<evidence type="ECO:0000256" key="2">
    <source>
        <dbReference type="ARBA" id="ARBA00022884"/>
    </source>
</evidence>
<dbReference type="PANTHER" id="PTHR34654:SF1">
    <property type="entry name" value="RNA-BINDING PROTEIN KHPA"/>
    <property type="match status" value="1"/>
</dbReference>
<dbReference type="Proteomes" id="UP000249354">
    <property type="component" value="Unassembled WGS sequence"/>
</dbReference>
<dbReference type="PANTHER" id="PTHR34654">
    <property type="entry name" value="UPF0109 PROTEIN SCO5592"/>
    <property type="match status" value="1"/>
</dbReference>
<reference evidence="4 5" key="2">
    <citation type="submission" date="2018-06" db="EMBL/GenBank/DDBJ databases">
        <title>Metagenomic assembly of (sub)arctic Cyanobacteria and their associated microbiome from non-axenic cultures.</title>
        <authorList>
            <person name="Baurain D."/>
        </authorList>
    </citation>
    <scope>NUCLEOTIDE SEQUENCE [LARGE SCALE GENOMIC DNA]</scope>
    <source>
        <strain evidence="4">ULC129bin1</strain>
    </source>
</reference>
<comment type="caution">
    <text evidence="4">The sequence shown here is derived from an EMBL/GenBank/DDBJ whole genome shotgun (WGS) entry which is preliminary data.</text>
</comment>
<feature type="compositionally biased region" description="Basic and acidic residues" evidence="3">
    <location>
        <begin position="100"/>
        <end position="128"/>
    </location>
</feature>
<dbReference type="EMBL" id="QBMC01000271">
    <property type="protein sequence ID" value="PZO08615.1"/>
    <property type="molecule type" value="Genomic_DNA"/>
</dbReference>
<feature type="region of interest" description="Disordered" evidence="3">
    <location>
        <begin position="94"/>
        <end position="149"/>
    </location>
</feature>
<evidence type="ECO:0000256" key="1">
    <source>
        <dbReference type="ARBA" id="ARBA00022490"/>
    </source>
</evidence>
<dbReference type="InterPro" id="IPR020627">
    <property type="entry name" value="KhpA"/>
</dbReference>
<evidence type="ECO:0000313" key="5">
    <source>
        <dbReference type="Proteomes" id="UP000249354"/>
    </source>
</evidence>
<dbReference type="AlphaFoldDB" id="A0A2W4VGC6"/>
<gene>
    <name evidence="4" type="ORF">DCF25_22100</name>
</gene>
<reference evidence="5" key="1">
    <citation type="submission" date="2018-04" db="EMBL/GenBank/DDBJ databases">
        <authorList>
            <person name="Cornet L."/>
        </authorList>
    </citation>
    <scope>NUCLEOTIDE SEQUENCE [LARGE SCALE GENOMIC DNA]</scope>
</reference>
<accession>A0A2W4VGC6</accession>
<evidence type="ECO:0000313" key="4">
    <source>
        <dbReference type="EMBL" id="PZO08615.1"/>
    </source>
</evidence>
<protein>
    <submittedName>
        <fullName evidence="4">RNA-binding protein</fullName>
    </submittedName>
</protein>